<dbReference type="PANTHER" id="PTHR30477">
    <property type="entry name" value="ABC-TRANSPORTER METAL-BINDING PROTEIN"/>
    <property type="match status" value="1"/>
</dbReference>
<dbReference type="SUPFAM" id="SSF81345">
    <property type="entry name" value="ABC transporter involved in vitamin B12 uptake, BtuC"/>
    <property type="match status" value="1"/>
</dbReference>
<dbReference type="InterPro" id="IPR037294">
    <property type="entry name" value="ABC_BtuC-like"/>
</dbReference>
<comment type="similarity">
    <text evidence="2 6">Belongs to the ABC-3 integral membrane protein family.</text>
</comment>
<accession>A0ABS2DSM8</accession>
<feature type="transmembrane region" description="Helical" evidence="7">
    <location>
        <begin position="238"/>
        <end position="258"/>
    </location>
</feature>
<proteinExistence type="inferred from homology"/>
<protein>
    <submittedName>
        <fullName evidence="8">Metal ABC transporter permease</fullName>
    </submittedName>
</protein>
<evidence type="ECO:0000256" key="1">
    <source>
        <dbReference type="ARBA" id="ARBA00004141"/>
    </source>
</evidence>
<evidence type="ECO:0000256" key="4">
    <source>
        <dbReference type="ARBA" id="ARBA00022989"/>
    </source>
</evidence>
<evidence type="ECO:0000256" key="6">
    <source>
        <dbReference type="RuleBase" id="RU003943"/>
    </source>
</evidence>
<keyword evidence="6" id="KW-0813">Transport</keyword>
<dbReference type="PANTHER" id="PTHR30477:SF0">
    <property type="entry name" value="METAL TRANSPORT SYSTEM MEMBRANE PROTEIN TM_0125-RELATED"/>
    <property type="match status" value="1"/>
</dbReference>
<keyword evidence="4 7" id="KW-1133">Transmembrane helix</keyword>
<keyword evidence="5 7" id="KW-0472">Membrane</keyword>
<feature type="transmembrane region" description="Helical" evidence="7">
    <location>
        <begin position="114"/>
        <end position="141"/>
    </location>
</feature>
<organism evidence="8 9">
    <name type="scientific">Sutterella massiliensis</name>
    <dbReference type="NCBI Taxonomy" id="1816689"/>
    <lineage>
        <taxon>Bacteria</taxon>
        <taxon>Pseudomonadati</taxon>
        <taxon>Pseudomonadota</taxon>
        <taxon>Betaproteobacteria</taxon>
        <taxon>Burkholderiales</taxon>
        <taxon>Sutterellaceae</taxon>
        <taxon>Sutterella</taxon>
    </lineage>
</organism>
<gene>
    <name evidence="8" type="ORF">H6A60_07585</name>
</gene>
<evidence type="ECO:0000256" key="7">
    <source>
        <dbReference type="SAM" id="Phobius"/>
    </source>
</evidence>
<comment type="subcellular location">
    <subcellularLocation>
        <location evidence="6">Cell membrane</location>
        <topology evidence="6">Multi-pass membrane protein</topology>
    </subcellularLocation>
    <subcellularLocation>
        <location evidence="1">Membrane</location>
        <topology evidence="1">Multi-pass membrane protein</topology>
    </subcellularLocation>
</comment>
<feature type="transmembrane region" description="Helical" evidence="7">
    <location>
        <begin position="59"/>
        <end position="76"/>
    </location>
</feature>
<dbReference type="Pfam" id="PF00950">
    <property type="entry name" value="ABC-3"/>
    <property type="match status" value="1"/>
</dbReference>
<keyword evidence="9" id="KW-1185">Reference proteome</keyword>
<feature type="transmembrane region" description="Helical" evidence="7">
    <location>
        <begin position="83"/>
        <end position="108"/>
    </location>
</feature>
<dbReference type="Proteomes" id="UP000715095">
    <property type="component" value="Unassembled WGS sequence"/>
</dbReference>
<name>A0ABS2DSM8_9BURK</name>
<feature type="transmembrane region" description="Helical" evidence="7">
    <location>
        <begin position="12"/>
        <end position="30"/>
    </location>
</feature>
<evidence type="ECO:0000256" key="3">
    <source>
        <dbReference type="ARBA" id="ARBA00022692"/>
    </source>
</evidence>
<dbReference type="InterPro" id="IPR001626">
    <property type="entry name" value="ABC_TroCD"/>
</dbReference>
<comment type="caution">
    <text evidence="8">The sequence shown here is derived from an EMBL/GenBank/DDBJ whole genome shotgun (WGS) entry which is preliminary data.</text>
</comment>
<reference evidence="8 9" key="1">
    <citation type="journal article" date="2021" name="Sci. Rep.">
        <title>The distribution of antibiotic resistance genes in chicken gut microbiota commensals.</title>
        <authorList>
            <person name="Juricova H."/>
            <person name="Matiasovicova J."/>
            <person name="Kubasova T."/>
            <person name="Cejkova D."/>
            <person name="Rychlik I."/>
        </authorList>
    </citation>
    <scope>NUCLEOTIDE SEQUENCE [LARGE SCALE GENOMIC DNA]</scope>
    <source>
        <strain evidence="8 9">An829</strain>
    </source>
</reference>
<sequence>MLQYRFMQRALFVTVAMAVLCPLIGIFLVVRRQSMTGDALAHASLAGVSTGLLFGHNPVAGAFIAAALAGLCAEWLRDSLRRYADLVLTVILAGSVGIAVTLMSSGLLEGNAEAFLFGSILTVTPTDMTVIGLLTLAAVGLLLRYRHALLYVAFDEEAAQLAGVPVKSINRLFALLVAATVAVAIQMTGVLVLSSMIAIPVATALQFHAGFRRTLAISVAVSLFDGLAGLVLSYTLGAAPGGLTALVSVALLLAVILARRTLRLRRNA</sequence>
<evidence type="ECO:0000256" key="5">
    <source>
        <dbReference type="ARBA" id="ARBA00023136"/>
    </source>
</evidence>
<dbReference type="EMBL" id="JACJJC010000010">
    <property type="protein sequence ID" value="MBM6704343.1"/>
    <property type="molecule type" value="Genomic_DNA"/>
</dbReference>
<evidence type="ECO:0000313" key="9">
    <source>
        <dbReference type="Proteomes" id="UP000715095"/>
    </source>
</evidence>
<keyword evidence="3 6" id="KW-0812">Transmembrane</keyword>
<evidence type="ECO:0000256" key="2">
    <source>
        <dbReference type="ARBA" id="ARBA00008034"/>
    </source>
</evidence>
<evidence type="ECO:0000313" key="8">
    <source>
        <dbReference type="EMBL" id="MBM6704343.1"/>
    </source>
</evidence>
<feature type="transmembrane region" description="Helical" evidence="7">
    <location>
        <begin position="172"/>
        <end position="202"/>
    </location>
</feature>
<dbReference type="Gene3D" id="1.10.3470.10">
    <property type="entry name" value="ABC transporter involved in vitamin B12 uptake, BtuC"/>
    <property type="match status" value="1"/>
</dbReference>